<dbReference type="InParanoid" id="F2U422"/>
<name>F2U422_SALR5</name>
<protein>
    <recommendedName>
        <fullName evidence="5">GMP phosphodiesterase delta subunit domain-containing protein</fullName>
    </recommendedName>
</protein>
<evidence type="ECO:0000313" key="7">
    <source>
        <dbReference type="Proteomes" id="UP000007799"/>
    </source>
</evidence>
<dbReference type="InterPro" id="IPR008015">
    <property type="entry name" value="PDED_dom"/>
</dbReference>
<dbReference type="InterPro" id="IPR051519">
    <property type="entry name" value="PDE6D_unc-119_myristoyl-bd"/>
</dbReference>
<dbReference type="FunFam" id="2.70.50.40:FF:000003">
    <property type="entry name" value="UNC119 homologue, putative"/>
    <property type="match status" value="1"/>
</dbReference>
<evidence type="ECO:0000256" key="4">
    <source>
        <dbReference type="ARBA" id="ARBA00023121"/>
    </source>
</evidence>
<dbReference type="InterPro" id="IPR014756">
    <property type="entry name" value="Ig_E-set"/>
</dbReference>
<dbReference type="GO" id="GO:0060271">
    <property type="term" value="P:cilium assembly"/>
    <property type="evidence" value="ECO:0007669"/>
    <property type="project" value="TreeGrafter"/>
</dbReference>
<keyword evidence="3" id="KW-0653">Protein transport</keyword>
<dbReference type="Gene3D" id="2.70.50.40">
    <property type="entry name" value="GMP phosphodiesterase, delta subunit"/>
    <property type="match status" value="1"/>
</dbReference>
<evidence type="ECO:0000313" key="6">
    <source>
        <dbReference type="EMBL" id="EGD82366.1"/>
    </source>
</evidence>
<dbReference type="GeneID" id="16077140"/>
<dbReference type="GO" id="GO:0005929">
    <property type="term" value="C:cilium"/>
    <property type="evidence" value="ECO:0007669"/>
    <property type="project" value="TreeGrafter"/>
</dbReference>
<dbReference type="OrthoDB" id="10248777at2759"/>
<evidence type="ECO:0000259" key="5">
    <source>
        <dbReference type="Pfam" id="PF05351"/>
    </source>
</evidence>
<accession>F2U422</accession>
<dbReference type="GO" id="GO:0042953">
    <property type="term" value="P:lipoprotein transport"/>
    <property type="evidence" value="ECO:0007669"/>
    <property type="project" value="TreeGrafter"/>
</dbReference>
<dbReference type="SUPFAM" id="SSF81296">
    <property type="entry name" value="E set domains"/>
    <property type="match status" value="1"/>
</dbReference>
<keyword evidence="7" id="KW-1185">Reference proteome</keyword>
<dbReference type="EMBL" id="GL832960">
    <property type="protein sequence ID" value="EGD82366.1"/>
    <property type="molecule type" value="Genomic_DNA"/>
</dbReference>
<dbReference type="PANTHER" id="PTHR12951:SF1">
    <property type="entry name" value="PROTEIN UNC-119 HOMOLOG"/>
    <property type="match status" value="1"/>
</dbReference>
<evidence type="ECO:0000256" key="1">
    <source>
        <dbReference type="ARBA" id="ARBA00008102"/>
    </source>
</evidence>
<comment type="similarity">
    <text evidence="1">Belongs to the PDE6D/unc-119 family.</text>
</comment>
<reference evidence="6" key="1">
    <citation type="submission" date="2009-08" db="EMBL/GenBank/DDBJ databases">
        <title>Annotation of Salpingoeca rosetta.</title>
        <authorList>
            <consortium name="The Broad Institute Genome Sequencing Platform"/>
            <person name="Russ C."/>
            <person name="Cuomo C."/>
            <person name="Burger G."/>
            <person name="Gray M.W."/>
            <person name="Holland P.W.H."/>
            <person name="King N."/>
            <person name="Lang F.B.F."/>
            <person name="Roger A.J."/>
            <person name="Ruiz-Trillo I."/>
            <person name="Young S.K."/>
            <person name="Zeng Q."/>
            <person name="Gargeya S."/>
            <person name="Alvarado L."/>
            <person name="Berlin A."/>
            <person name="Chapman S.B."/>
            <person name="Chen Z."/>
            <person name="Freedman E."/>
            <person name="Gellesch M."/>
            <person name="Goldberg J."/>
            <person name="Griggs A."/>
            <person name="Gujja S."/>
            <person name="Heilman E."/>
            <person name="Heiman D."/>
            <person name="Howarth C."/>
            <person name="Mehta T."/>
            <person name="Neiman D."/>
            <person name="Pearson M."/>
            <person name="Roberts A."/>
            <person name="Saif S."/>
            <person name="Shea T."/>
            <person name="Shenoy N."/>
            <person name="Sisk P."/>
            <person name="Stolte C."/>
            <person name="Sykes S."/>
            <person name="White J."/>
            <person name="Yandava C."/>
            <person name="Haas B."/>
            <person name="Nusbaum C."/>
            <person name="Birren B."/>
        </authorList>
    </citation>
    <scope>NUCLEOTIDE SEQUENCE [LARGE SCALE GENOMIC DNA]</scope>
    <source>
        <strain evidence="6">ATCC 50818</strain>
    </source>
</reference>
<dbReference type="InterPro" id="IPR037036">
    <property type="entry name" value="PDED_dom_sf"/>
</dbReference>
<dbReference type="GO" id="GO:0008289">
    <property type="term" value="F:lipid binding"/>
    <property type="evidence" value="ECO:0007669"/>
    <property type="project" value="UniProtKB-KW"/>
</dbReference>
<sequence>MATKGVGSFLKKAARGRVVSERNLATKETITPEEVLGLQAPTTQFLCEPSANIYGIEFVAFKLRDMESGNVLVNLGPGIPDSEAMAVVGADNSGRFVRYQFRPDFFDLKSVGASVTFCVGDKPVPNFRMIERHFFGNKLIKSFDFDFGFCIPESTNTCEHIYELPKLPKADIDAMIATPYATKSDSFYFVDGKLVMHNKAEYAYDGTF</sequence>
<feature type="domain" description="GMP phosphodiesterase delta subunit" evidence="5">
    <location>
        <begin position="51"/>
        <end position="204"/>
    </location>
</feature>
<gene>
    <name evidence="6" type="ORF">PTSG_03033</name>
</gene>
<evidence type="ECO:0000256" key="3">
    <source>
        <dbReference type="ARBA" id="ARBA00022927"/>
    </source>
</evidence>
<organism evidence="7">
    <name type="scientific">Salpingoeca rosetta (strain ATCC 50818 / BSB-021)</name>
    <dbReference type="NCBI Taxonomy" id="946362"/>
    <lineage>
        <taxon>Eukaryota</taxon>
        <taxon>Choanoflagellata</taxon>
        <taxon>Craspedida</taxon>
        <taxon>Salpingoecidae</taxon>
        <taxon>Salpingoeca</taxon>
    </lineage>
</organism>
<proteinExistence type="inferred from homology"/>
<dbReference type="STRING" id="946362.F2U422"/>
<keyword evidence="2" id="KW-0813">Transport</keyword>
<dbReference type="OMA" id="IYNIEFT"/>
<dbReference type="PANTHER" id="PTHR12951">
    <property type="entry name" value="RETINAL PROTEIN 4"/>
    <property type="match status" value="1"/>
</dbReference>
<evidence type="ECO:0000256" key="2">
    <source>
        <dbReference type="ARBA" id="ARBA00022448"/>
    </source>
</evidence>
<dbReference type="Pfam" id="PF05351">
    <property type="entry name" value="GMP_PDE_delta"/>
    <property type="match status" value="1"/>
</dbReference>
<dbReference type="KEGG" id="sre:PTSG_03033"/>
<dbReference type="AlphaFoldDB" id="F2U422"/>
<dbReference type="Proteomes" id="UP000007799">
    <property type="component" value="Unassembled WGS sequence"/>
</dbReference>
<dbReference type="RefSeq" id="XP_004996549.1">
    <property type="nucleotide sequence ID" value="XM_004996492.1"/>
</dbReference>
<dbReference type="FunCoup" id="F2U422">
    <property type="interactions" value="372"/>
</dbReference>
<dbReference type="eggNOG" id="KOG4037">
    <property type="taxonomic scope" value="Eukaryota"/>
</dbReference>
<keyword evidence="4" id="KW-0446">Lipid-binding</keyword>